<dbReference type="InterPro" id="IPR011604">
    <property type="entry name" value="PDDEXK-like_dom_sf"/>
</dbReference>
<dbReference type="AlphaFoldDB" id="X0SC17"/>
<evidence type="ECO:0008006" key="2">
    <source>
        <dbReference type="Google" id="ProtNLM"/>
    </source>
</evidence>
<dbReference type="Gene3D" id="3.90.320.10">
    <property type="match status" value="1"/>
</dbReference>
<protein>
    <recommendedName>
        <fullName evidence="2">PD-(D/E)XK endonuclease-like domain-containing protein</fullName>
    </recommendedName>
</protein>
<evidence type="ECO:0000313" key="1">
    <source>
        <dbReference type="EMBL" id="GAF72711.1"/>
    </source>
</evidence>
<reference evidence="1" key="1">
    <citation type="journal article" date="2014" name="Front. Microbiol.">
        <title>High frequency of phylogenetically diverse reductive dehalogenase-homologous genes in deep subseafloor sedimentary metagenomes.</title>
        <authorList>
            <person name="Kawai M."/>
            <person name="Futagami T."/>
            <person name="Toyoda A."/>
            <person name="Takaki Y."/>
            <person name="Nishi S."/>
            <person name="Hori S."/>
            <person name="Arai W."/>
            <person name="Tsubouchi T."/>
            <person name="Morono Y."/>
            <person name="Uchiyama I."/>
            <person name="Ito T."/>
            <person name="Fujiyama A."/>
            <person name="Inagaki F."/>
            <person name="Takami H."/>
        </authorList>
    </citation>
    <scope>NUCLEOTIDE SEQUENCE</scope>
    <source>
        <strain evidence="1">Expedition CK06-06</strain>
    </source>
</reference>
<feature type="non-terminal residue" evidence="1">
    <location>
        <position position="215"/>
    </location>
</feature>
<dbReference type="EMBL" id="BARS01006722">
    <property type="protein sequence ID" value="GAF72711.1"/>
    <property type="molecule type" value="Genomic_DNA"/>
</dbReference>
<comment type="caution">
    <text evidence="1">The sequence shown here is derived from an EMBL/GenBank/DDBJ whole genome shotgun (WGS) entry which is preliminary data.</text>
</comment>
<name>X0SC17_9ZZZZ</name>
<proteinExistence type="predicted"/>
<organism evidence="1">
    <name type="scientific">marine sediment metagenome</name>
    <dbReference type="NCBI Taxonomy" id="412755"/>
    <lineage>
        <taxon>unclassified sequences</taxon>
        <taxon>metagenomes</taxon>
        <taxon>ecological metagenomes</taxon>
    </lineage>
</organism>
<sequence length="215" mass="24825">MIKGIIRTDGSLMLKEDVLREAALNGHVDGYPLLVLVKIFDERKNPYPSASSISSGSWRQIVLEAIIPHYVVPRDRMALVRGSLVHAGFKEFPGIENVKLIREKRYRFAIPGMVDRFLTGAIDLYFPQFLRLEDWKSCSKIPDLIRPSHIMQLAIYYWLLTWGKHKVMDACINYMTWRDCIQLRRAKMETGETANVVGHELFQTERVFLDGIQEG</sequence>
<gene>
    <name evidence="1" type="ORF">S01H1_13042</name>
</gene>
<accession>X0SC17</accession>